<dbReference type="EMBL" id="QJKB01000021">
    <property type="protein sequence ID" value="PXX35277.1"/>
    <property type="molecule type" value="Genomic_DNA"/>
</dbReference>
<evidence type="ECO:0000313" key="2">
    <source>
        <dbReference type="Proteomes" id="UP000247792"/>
    </source>
</evidence>
<gene>
    <name evidence="1" type="ORF">DFR42_12112</name>
</gene>
<protein>
    <submittedName>
        <fullName evidence="1">Uncharacterized protein</fullName>
    </submittedName>
</protein>
<keyword evidence="2" id="KW-1185">Reference proteome</keyword>
<sequence length="44" mass="5095">MAQARRYSYPSQAKCKLVSNGFPDFKTPKDSMVPVKFSLRRDQD</sequence>
<name>A0A318IP51_9BURK</name>
<organism evidence="1 2">
    <name type="scientific">Undibacterium pigrum</name>
    <dbReference type="NCBI Taxonomy" id="401470"/>
    <lineage>
        <taxon>Bacteria</taxon>
        <taxon>Pseudomonadati</taxon>
        <taxon>Pseudomonadota</taxon>
        <taxon>Betaproteobacteria</taxon>
        <taxon>Burkholderiales</taxon>
        <taxon>Oxalobacteraceae</taxon>
        <taxon>Undibacterium</taxon>
    </lineage>
</organism>
<dbReference type="Proteomes" id="UP000247792">
    <property type="component" value="Unassembled WGS sequence"/>
</dbReference>
<proteinExistence type="predicted"/>
<reference evidence="1 2" key="1">
    <citation type="submission" date="2018-05" db="EMBL/GenBank/DDBJ databases">
        <title>Genomic Encyclopedia of Type Strains, Phase IV (KMG-IV): sequencing the most valuable type-strain genomes for metagenomic binning, comparative biology and taxonomic classification.</title>
        <authorList>
            <person name="Goeker M."/>
        </authorList>
    </citation>
    <scope>NUCLEOTIDE SEQUENCE [LARGE SCALE GENOMIC DNA]</scope>
    <source>
        <strain evidence="1 2">DSM 19792</strain>
    </source>
</reference>
<accession>A0A318IP51</accession>
<dbReference type="AlphaFoldDB" id="A0A318IP51"/>
<comment type="caution">
    <text evidence="1">The sequence shown here is derived from an EMBL/GenBank/DDBJ whole genome shotgun (WGS) entry which is preliminary data.</text>
</comment>
<evidence type="ECO:0000313" key="1">
    <source>
        <dbReference type="EMBL" id="PXX35277.1"/>
    </source>
</evidence>